<comment type="caution">
    <text evidence="1">The sequence shown here is derived from an EMBL/GenBank/DDBJ whole genome shotgun (WGS) entry which is preliminary data.</text>
</comment>
<dbReference type="RefSeq" id="WP_174679859.1">
    <property type="nucleotide sequence ID" value="NZ_JABUQZ010000001.1"/>
</dbReference>
<reference evidence="1 2" key="1">
    <citation type="submission" date="2020-06" db="EMBL/GenBank/DDBJ databases">
        <title>Haloterrigena sp. nov., an extremely halophilic archaeon isolated from a saline sediment.</title>
        <authorList>
            <person name="Liu B.-B."/>
        </authorList>
    </citation>
    <scope>NUCLEOTIDE SEQUENCE [LARGE SCALE GENOMIC DNA]</scope>
    <source>
        <strain evidence="1 2">SYSU A558-1</strain>
    </source>
</reference>
<protein>
    <recommendedName>
        <fullName evidence="3">Small CPxCG-related zinc finger protein</fullName>
    </recommendedName>
</protein>
<evidence type="ECO:0000313" key="2">
    <source>
        <dbReference type="Proteomes" id="UP001016761"/>
    </source>
</evidence>
<proteinExistence type="predicted"/>
<dbReference type="EMBL" id="JABUQZ010000001">
    <property type="protein sequence ID" value="NUC71886.1"/>
    <property type="molecule type" value="Genomic_DNA"/>
</dbReference>
<gene>
    <name evidence="1" type="ORF">HTZ84_06110</name>
</gene>
<organism evidence="1 2">
    <name type="scientific">Haloterrigena gelatinilytica</name>
    <dbReference type="NCBI Taxonomy" id="2741724"/>
    <lineage>
        <taxon>Archaea</taxon>
        <taxon>Methanobacteriati</taxon>
        <taxon>Methanobacteriota</taxon>
        <taxon>Stenosarchaea group</taxon>
        <taxon>Halobacteria</taxon>
        <taxon>Halobacteriales</taxon>
        <taxon>Natrialbaceae</taxon>
        <taxon>Haloterrigena</taxon>
    </lineage>
</organism>
<accession>A0ABX2LDH5</accession>
<dbReference type="Proteomes" id="UP001016761">
    <property type="component" value="Unassembled WGS sequence"/>
</dbReference>
<sequence length="88" mass="9788">MVECERCGDEVSRLFEHRARTETMTHRRTERVCASCHPTLPAELERKQTRERAVTDGGTRVSCCPTCSGTTIDDGGVLRCVECGWTGV</sequence>
<name>A0ABX2LDH5_9EURY</name>
<evidence type="ECO:0000313" key="1">
    <source>
        <dbReference type="EMBL" id="NUC71886.1"/>
    </source>
</evidence>
<evidence type="ECO:0008006" key="3">
    <source>
        <dbReference type="Google" id="ProtNLM"/>
    </source>
</evidence>
<keyword evidence="2" id="KW-1185">Reference proteome</keyword>